<keyword evidence="3" id="KW-1185">Reference proteome</keyword>
<organism evidence="2 3">
    <name type="scientific">Tricholomella constricta</name>
    <dbReference type="NCBI Taxonomy" id="117010"/>
    <lineage>
        <taxon>Eukaryota</taxon>
        <taxon>Fungi</taxon>
        <taxon>Dikarya</taxon>
        <taxon>Basidiomycota</taxon>
        <taxon>Agaricomycotina</taxon>
        <taxon>Agaricomycetes</taxon>
        <taxon>Agaricomycetidae</taxon>
        <taxon>Agaricales</taxon>
        <taxon>Tricholomatineae</taxon>
        <taxon>Lyophyllaceae</taxon>
        <taxon>Tricholomella</taxon>
    </lineage>
</organism>
<dbReference type="EMBL" id="JAACJP010000033">
    <property type="protein sequence ID" value="KAF5375496.1"/>
    <property type="molecule type" value="Genomic_DNA"/>
</dbReference>
<protein>
    <submittedName>
        <fullName evidence="2">Uncharacterized protein</fullName>
    </submittedName>
</protein>
<comment type="caution">
    <text evidence="2">The sequence shown here is derived from an EMBL/GenBank/DDBJ whole genome shotgun (WGS) entry which is preliminary data.</text>
</comment>
<proteinExistence type="predicted"/>
<gene>
    <name evidence="2" type="ORF">D9615_009201</name>
</gene>
<feature type="compositionally biased region" description="Polar residues" evidence="1">
    <location>
        <begin position="120"/>
        <end position="132"/>
    </location>
</feature>
<feature type="compositionally biased region" description="Low complexity" evidence="1">
    <location>
        <begin position="133"/>
        <end position="145"/>
    </location>
</feature>
<feature type="region of interest" description="Disordered" evidence="1">
    <location>
        <begin position="66"/>
        <end position="191"/>
    </location>
</feature>
<evidence type="ECO:0000313" key="3">
    <source>
        <dbReference type="Proteomes" id="UP000565441"/>
    </source>
</evidence>
<sequence length="275" mass="30032">MRSSWLLDIFRVVLAFKVTILLYFSRQLANLDLSEQGIRGRLSPLLLLYIMSFLFTLPMTDSNHNPYNAAGDSSTVHQRTPPRPNRQRPIALPPSDSDDEEPEFLVFGDPDGIYEDLGNAMSTSHPNPQLNVSPSGRSGTSPGGRKYTILPSGRYIASNRRVARGRSSSSSSPTATMPRLRSPGRYPAYPGTEPLPNVLVRRAPGTEHLGVFPITHADQDHMQSQPGWGAGSGVATPQFQGGSSQAPWTTRPAVLTAPLIYTRGADDSEDVEMMD</sequence>
<feature type="compositionally biased region" description="Polar residues" evidence="1">
    <location>
        <begin position="66"/>
        <end position="77"/>
    </location>
</feature>
<evidence type="ECO:0000256" key="1">
    <source>
        <dbReference type="SAM" id="MobiDB-lite"/>
    </source>
</evidence>
<accession>A0A8H5H216</accession>
<dbReference type="Proteomes" id="UP000565441">
    <property type="component" value="Unassembled WGS sequence"/>
</dbReference>
<name>A0A8H5H216_9AGAR</name>
<feature type="region of interest" description="Disordered" evidence="1">
    <location>
        <begin position="227"/>
        <end position="249"/>
    </location>
</feature>
<dbReference type="AlphaFoldDB" id="A0A8H5H216"/>
<feature type="compositionally biased region" description="Polar residues" evidence="1">
    <location>
        <begin position="235"/>
        <end position="248"/>
    </location>
</feature>
<reference evidence="2 3" key="1">
    <citation type="journal article" date="2020" name="ISME J.">
        <title>Uncovering the hidden diversity of litter-decomposition mechanisms in mushroom-forming fungi.</title>
        <authorList>
            <person name="Floudas D."/>
            <person name="Bentzer J."/>
            <person name="Ahren D."/>
            <person name="Johansson T."/>
            <person name="Persson P."/>
            <person name="Tunlid A."/>
        </authorList>
    </citation>
    <scope>NUCLEOTIDE SEQUENCE [LARGE SCALE GENOMIC DNA]</scope>
    <source>
        <strain evidence="2 3">CBS 661.87</strain>
    </source>
</reference>
<evidence type="ECO:0000313" key="2">
    <source>
        <dbReference type="EMBL" id="KAF5375496.1"/>
    </source>
</evidence>